<feature type="transmembrane region" description="Helical" evidence="1">
    <location>
        <begin position="25"/>
        <end position="46"/>
    </location>
</feature>
<keyword evidence="1" id="KW-0472">Membrane</keyword>
<dbReference type="Proteomes" id="UP001589536">
    <property type="component" value="Unassembled WGS sequence"/>
</dbReference>
<accession>A0ABV5USN8</accession>
<protein>
    <submittedName>
        <fullName evidence="2">Uncharacterized protein</fullName>
    </submittedName>
</protein>
<keyword evidence="1" id="KW-0812">Transmembrane</keyword>
<evidence type="ECO:0000256" key="1">
    <source>
        <dbReference type="SAM" id="Phobius"/>
    </source>
</evidence>
<sequence length="48" mass="5257">MGNKVILGLSARESKREIRKQRLHVLAYVGLGVLALATVAVVVMALRR</sequence>
<keyword evidence="1" id="KW-1133">Transmembrane helix</keyword>
<dbReference type="RefSeq" id="WP_345035540.1">
    <property type="nucleotide sequence ID" value="NZ_BAABED010000001.1"/>
</dbReference>
<name>A0ABV5USN8_9MICC</name>
<proteinExistence type="predicted"/>
<evidence type="ECO:0000313" key="2">
    <source>
        <dbReference type="EMBL" id="MFB9715214.1"/>
    </source>
</evidence>
<dbReference type="EMBL" id="JBHMBH010000029">
    <property type="protein sequence ID" value="MFB9715214.1"/>
    <property type="molecule type" value="Genomic_DNA"/>
</dbReference>
<comment type="caution">
    <text evidence="2">The sequence shown here is derived from an EMBL/GenBank/DDBJ whole genome shotgun (WGS) entry which is preliminary data.</text>
</comment>
<gene>
    <name evidence="2" type="ORF">ACFFPI_13930</name>
</gene>
<evidence type="ECO:0000313" key="3">
    <source>
        <dbReference type="Proteomes" id="UP001589536"/>
    </source>
</evidence>
<reference evidence="2 3" key="1">
    <citation type="submission" date="2024-09" db="EMBL/GenBank/DDBJ databases">
        <authorList>
            <person name="Sun Q."/>
            <person name="Mori K."/>
        </authorList>
    </citation>
    <scope>NUCLEOTIDE SEQUENCE [LARGE SCALE GENOMIC DNA]</scope>
    <source>
        <strain evidence="2 3">JCM 13519</strain>
    </source>
</reference>
<keyword evidence="3" id="KW-1185">Reference proteome</keyword>
<organism evidence="2 3">
    <name type="scientific">Arthrobacter methylotrophus</name>
    <dbReference type="NCBI Taxonomy" id="121291"/>
    <lineage>
        <taxon>Bacteria</taxon>
        <taxon>Bacillati</taxon>
        <taxon>Actinomycetota</taxon>
        <taxon>Actinomycetes</taxon>
        <taxon>Micrococcales</taxon>
        <taxon>Micrococcaceae</taxon>
        <taxon>Arthrobacter</taxon>
    </lineage>
</organism>